<dbReference type="InterPro" id="IPR001345">
    <property type="entry name" value="PG/BPGM_mutase_AS"/>
</dbReference>
<dbReference type="PANTHER" id="PTHR48100">
    <property type="entry name" value="BROAD-SPECIFICITY PHOSPHATASE YOR283W-RELATED"/>
    <property type="match status" value="1"/>
</dbReference>
<gene>
    <name evidence="3" type="ORF">WHR41_01236</name>
</gene>
<evidence type="ECO:0008006" key="5">
    <source>
        <dbReference type="Google" id="ProtNLM"/>
    </source>
</evidence>
<dbReference type="Pfam" id="PF00300">
    <property type="entry name" value="His_Phos_1"/>
    <property type="match status" value="1"/>
</dbReference>
<name>A0AB34KZJ1_9PEZI</name>
<dbReference type="GeneID" id="96002680"/>
<dbReference type="EMBL" id="JAAQHG020000003">
    <property type="protein sequence ID" value="KAL1590322.1"/>
    <property type="molecule type" value="Genomic_DNA"/>
</dbReference>
<dbReference type="CDD" id="cd07067">
    <property type="entry name" value="HP_PGM_like"/>
    <property type="match status" value="1"/>
</dbReference>
<dbReference type="PROSITE" id="PS00175">
    <property type="entry name" value="PG_MUTASE"/>
    <property type="match status" value="1"/>
</dbReference>
<accession>A0AB34KZJ1</accession>
<protein>
    <recommendedName>
        <fullName evidence="5">Phosphoglycerate mutase</fullName>
    </recommendedName>
</protein>
<proteinExistence type="predicted"/>
<keyword evidence="2" id="KW-0413">Isomerase</keyword>
<comment type="caution">
    <text evidence="3">The sequence shown here is derived from an EMBL/GenBank/DDBJ whole genome shotgun (WGS) entry which is preliminary data.</text>
</comment>
<dbReference type="SUPFAM" id="SSF53254">
    <property type="entry name" value="Phosphoglycerate mutase-like"/>
    <property type="match status" value="1"/>
</dbReference>
<evidence type="ECO:0000256" key="1">
    <source>
        <dbReference type="ARBA" id="ARBA00023152"/>
    </source>
</evidence>
<dbReference type="AlphaFoldDB" id="A0AB34KZJ1"/>
<dbReference type="InterPro" id="IPR050275">
    <property type="entry name" value="PGM_Phosphatase"/>
</dbReference>
<organism evidence="3 4">
    <name type="scientific">Cladosporium halotolerans</name>
    <dbReference type="NCBI Taxonomy" id="1052096"/>
    <lineage>
        <taxon>Eukaryota</taxon>
        <taxon>Fungi</taxon>
        <taxon>Dikarya</taxon>
        <taxon>Ascomycota</taxon>
        <taxon>Pezizomycotina</taxon>
        <taxon>Dothideomycetes</taxon>
        <taxon>Dothideomycetidae</taxon>
        <taxon>Cladosporiales</taxon>
        <taxon>Cladosporiaceae</taxon>
        <taxon>Cladosporium</taxon>
    </lineage>
</organism>
<keyword evidence="1" id="KW-0324">Glycolysis</keyword>
<evidence type="ECO:0000256" key="2">
    <source>
        <dbReference type="ARBA" id="ARBA00023235"/>
    </source>
</evidence>
<dbReference type="InterPro" id="IPR013078">
    <property type="entry name" value="His_Pase_superF_clade-1"/>
</dbReference>
<dbReference type="GO" id="GO:0016791">
    <property type="term" value="F:phosphatase activity"/>
    <property type="evidence" value="ECO:0007669"/>
    <property type="project" value="TreeGrafter"/>
</dbReference>
<evidence type="ECO:0000313" key="3">
    <source>
        <dbReference type="EMBL" id="KAL1590322.1"/>
    </source>
</evidence>
<keyword evidence="4" id="KW-1185">Reference proteome</keyword>
<dbReference type="Proteomes" id="UP000803884">
    <property type="component" value="Unassembled WGS sequence"/>
</dbReference>
<sequence length="292" mass="32869">MGSIDRKFQYEAVTGYFMQDDPKTDPATFDYTKHNFGLIPRSYPSPPPPSTPQTQWQLFAAHLAHLTATAPPATAYKLLYLARHGEGEHNVAEALYGTKAWDDYWSKLTGDGTLFWDDARLTPVGEGQARDAGEFFRAQFAEQKMPVPGAWIASPLMRCLRTAELEWAELGLEAFRPTIKELAREVMGEHTCDRRSSRSVIHAAYPDWPIEEGFTEEDELWRADHRETFAEHDVRTVRFLDQVFEGEGREAGVLSLTSHSGAIASLMRVVGHREFRLGTGGMVPVLVKATRL</sequence>
<dbReference type="RefSeq" id="XP_069233427.1">
    <property type="nucleotide sequence ID" value="XM_069369842.1"/>
</dbReference>
<dbReference type="GO" id="GO:0005737">
    <property type="term" value="C:cytoplasm"/>
    <property type="evidence" value="ECO:0007669"/>
    <property type="project" value="TreeGrafter"/>
</dbReference>
<reference evidence="3 4" key="1">
    <citation type="journal article" date="2020" name="Microbiol. Resour. Announc.">
        <title>Draft Genome Sequence of a Cladosporium Species Isolated from the Mesophotic Ascidian Didemnum maculosum.</title>
        <authorList>
            <person name="Gioti A."/>
            <person name="Siaperas R."/>
            <person name="Nikolaivits E."/>
            <person name="Le Goff G."/>
            <person name="Ouazzani J."/>
            <person name="Kotoulas G."/>
            <person name="Topakas E."/>
        </authorList>
    </citation>
    <scope>NUCLEOTIDE SEQUENCE [LARGE SCALE GENOMIC DNA]</scope>
    <source>
        <strain evidence="3 4">TM138-S3</strain>
    </source>
</reference>
<dbReference type="PANTHER" id="PTHR48100:SF1">
    <property type="entry name" value="HISTIDINE PHOSPHATASE FAMILY PROTEIN-RELATED"/>
    <property type="match status" value="1"/>
</dbReference>
<dbReference type="InterPro" id="IPR029033">
    <property type="entry name" value="His_PPase_superfam"/>
</dbReference>
<dbReference type="Gene3D" id="3.40.50.1240">
    <property type="entry name" value="Phosphoglycerate mutase-like"/>
    <property type="match status" value="1"/>
</dbReference>
<dbReference type="SMART" id="SM00855">
    <property type="entry name" value="PGAM"/>
    <property type="match status" value="1"/>
</dbReference>
<evidence type="ECO:0000313" key="4">
    <source>
        <dbReference type="Proteomes" id="UP000803884"/>
    </source>
</evidence>